<accession>A0A1Y4LTU0</accession>
<reference evidence="3" key="1">
    <citation type="submission" date="2017-04" db="EMBL/GenBank/DDBJ databases">
        <title>Function of individual gut microbiota members based on whole genome sequencing of pure cultures obtained from chicken caecum.</title>
        <authorList>
            <person name="Medvecky M."/>
            <person name="Cejkova D."/>
            <person name="Polansky O."/>
            <person name="Karasova D."/>
            <person name="Kubasova T."/>
            <person name="Cizek A."/>
            <person name="Rychlik I."/>
        </authorList>
    </citation>
    <scope>NUCLEOTIDE SEQUENCE [LARGE SCALE GENOMIC DNA]</scope>
    <source>
        <strain evidence="3">An178</strain>
    </source>
</reference>
<dbReference type="AlphaFoldDB" id="A0A1Y4LTU0"/>
<feature type="region of interest" description="Disordered" evidence="1">
    <location>
        <begin position="246"/>
        <end position="274"/>
    </location>
</feature>
<name>A0A1Y4LTU0_9FIRM</name>
<sequence length="361" mass="41223">MGKYDITSGKIPHARKVLVYGPEGVGKSTFASKFPDPLFIDTEGSTRNLNVRRMPNPTSWLMLLDEVATVAQEKSCKTLIIDTLDWAERMCSWDLCQSKGWQGIEDAGYGKGYTYLAERFGQLLNRLEDVIQVGINVVVTAHAKITKFEQPDEMGTYDRWELKLEKKTAPMAKEWADMILFANYQTIVIKNKDGKSKGQGGQKRVMYTTHTATWDAKNRDNLPDKLDFDFNQIAHLFSDSVISKRETTQPVEKDPLPYEETKPIDIRDGMDQEPPQIVDPEDLPKEIYQGPEYQGIPQALIDLMRPKMVKEDMVRKAVAARGYFPEDMPVKDYPIDFINGVLIGAWDQVYQMIKDQQPLPF</sequence>
<evidence type="ECO:0000256" key="1">
    <source>
        <dbReference type="SAM" id="MobiDB-lite"/>
    </source>
</evidence>
<comment type="caution">
    <text evidence="2">The sequence shown here is derived from an EMBL/GenBank/DDBJ whole genome shotgun (WGS) entry which is preliminary data.</text>
</comment>
<protein>
    <recommendedName>
        <fullName evidence="4">ATP-binding protein</fullName>
    </recommendedName>
</protein>
<proteinExistence type="predicted"/>
<dbReference type="EMBL" id="NFKM01000011">
    <property type="protein sequence ID" value="OUP60055.1"/>
    <property type="molecule type" value="Genomic_DNA"/>
</dbReference>
<evidence type="ECO:0000313" key="3">
    <source>
        <dbReference type="Proteomes" id="UP000195447"/>
    </source>
</evidence>
<evidence type="ECO:0000313" key="2">
    <source>
        <dbReference type="EMBL" id="OUP60055.1"/>
    </source>
</evidence>
<dbReference type="InterPro" id="IPR027417">
    <property type="entry name" value="P-loop_NTPase"/>
</dbReference>
<evidence type="ECO:0008006" key="4">
    <source>
        <dbReference type="Google" id="ProtNLM"/>
    </source>
</evidence>
<feature type="compositionally biased region" description="Basic and acidic residues" evidence="1">
    <location>
        <begin position="246"/>
        <end position="270"/>
    </location>
</feature>
<gene>
    <name evidence="2" type="ORF">B5F14_06455</name>
</gene>
<dbReference type="Proteomes" id="UP000195447">
    <property type="component" value="Unassembled WGS sequence"/>
</dbReference>
<dbReference type="Pfam" id="PF13479">
    <property type="entry name" value="AAA_24"/>
    <property type="match status" value="1"/>
</dbReference>
<organism evidence="2 3">
    <name type="scientific">Faecalitalea cylindroides</name>
    <dbReference type="NCBI Taxonomy" id="39483"/>
    <lineage>
        <taxon>Bacteria</taxon>
        <taxon>Bacillati</taxon>
        <taxon>Bacillota</taxon>
        <taxon>Erysipelotrichia</taxon>
        <taxon>Erysipelotrichales</taxon>
        <taxon>Erysipelotrichaceae</taxon>
        <taxon>Faecalitalea</taxon>
    </lineage>
</organism>
<dbReference type="SUPFAM" id="SSF52540">
    <property type="entry name" value="P-loop containing nucleoside triphosphate hydrolases"/>
    <property type="match status" value="1"/>
</dbReference>
<dbReference type="RefSeq" id="WP_087158722.1">
    <property type="nucleotide sequence ID" value="NZ_NFKM01000011.1"/>
</dbReference>
<keyword evidence="3" id="KW-1185">Reference proteome</keyword>